<evidence type="ECO:0000256" key="1">
    <source>
        <dbReference type="SAM" id="Phobius"/>
    </source>
</evidence>
<keyword evidence="1" id="KW-0472">Membrane</keyword>
<dbReference type="EMBL" id="ML977326">
    <property type="protein sequence ID" value="KAF2113964.1"/>
    <property type="molecule type" value="Genomic_DNA"/>
</dbReference>
<name>A0A6A5Z4L2_9PLEO</name>
<feature type="transmembrane region" description="Helical" evidence="1">
    <location>
        <begin position="384"/>
        <end position="405"/>
    </location>
</feature>
<sequence length="457" mass="51463">MHLFPNKGVGLAMIITSGRVETDHLFSAPAKPAHPTAWLDGLRGIAAFFVFIYHYQHEYHKAYNWGYGGANGEKAGVEDHRLIQLPIIRLIFTGGPMVSIFWVLSGVSLSLKPIQLARSQSWDKFFDTMFSSVFRRMLRLYIPVFAVQSCVLLATLLGFYNHAHDLAKEWPFYGTNEKQFEVYDSNLGQIADWLATMWKFANPFAPHRPKYDVHLWTIPLEFRNSIILFATLVGYAKLRPRIRIVMTTLLYFYLALIEQGDVGLFIAGMGCAEFLIILDENAKRLPSFEHATDGKQSKRSQLLWTGLFVVGLWLLSWPAWGGERTPGYATIQALTPSFIKSCEMTYSRLGAALALLGLCGAAFLRTPFETPLAIYLGKISFPLYIVHGPVNHVIGEAIVPFFWRITGNESLFAYETGVVLAFAVCAAIVVCLADLVMRVVDQPSVRFGRTLQNKWSM</sequence>
<feature type="transmembrane region" description="Helical" evidence="1">
    <location>
        <begin position="346"/>
        <end position="364"/>
    </location>
</feature>
<dbReference type="InterPro" id="IPR002656">
    <property type="entry name" value="Acyl_transf_3_dom"/>
</dbReference>
<evidence type="ECO:0000259" key="2">
    <source>
        <dbReference type="Pfam" id="PF01757"/>
    </source>
</evidence>
<keyword evidence="1" id="KW-1133">Transmembrane helix</keyword>
<protein>
    <submittedName>
        <fullName evidence="3">Acyltransferase 3</fullName>
    </submittedName>
</protein>
<dbReference type="InterPro" id="IPR050879">
    <property type="entry name" value="Acyltransferase_3"/>
</dbReference>
<feature type="transmembrane region" description="Helical" evidence="1">
    <location>
        <begin position="302"/>
        <end position="320"/>
    </location>
</feature>
<evidence type="ECO:0000313" key="3">
    <source>
        <dbReference type="EMBL" id="KAF2113964.1"/>
    </source>
</evidence>
<feature type="transmembrane region" description="Helical" evidence="1">
    <location>
        <begin position="140"/>
        <end position="160"/>
    </location>
</feature>
<accession>A0A6A5Z4L2</accession>
<keyword evidence="4" id="KW-1185">Reference proteome</keyword>
<dbReference type="PANTHER" id="PTHR23028:SF134">
    <property type="entry name" value="PUTATIVE (AFU_ORTHOLOGUE AFUA_4G08520)-RELATED"/>
    <property type="match status" value="1"/>
</dbReference>
<evidence type="ECO:0000313" key="4">
    <source>
        <dbReference type="Proteomes" id="UP000799770"/>
    </source>
</evidence>
<keyword evidence="3" id="KW-0808">Transferase</keyword>
<dbReference type="GO" id="GO:0016747">
    <property type="term" value="F:acyltransferase activity, transferring groups other than amino-acyl groups"/>
    <property type="evidence" value="ECO:0007669"/>
    <property type="project" value="InterPro"/>
</dbReference>
<keyword evidence="1" id="KW-0812">Transmembrane</keyword>
<dbReference type="OrthoDB" id="5819582at2759"/>
<keyword evidence="3" id="KW-0012">Acyltransferase</keyword>
<gene>
    <name evidence="3" type="ORF">BDV96DRAFT_613322</name>
</gene>
<dbReference type="Pfam" id="PF01757">
    <property type="entry name" value="Acyl_transf_3"/>
    <property type="match status" value="1"/>
</dbReference>
<feature type="domain" description="Acyltransferase 3" evidence="2">
    <location>
        <begin position="37"/>
        <end position="429"/>
    </location>
</feature>
<feature type="transmembrane region" description="Helical" evidence="1">
    <location>
        <begin position="87"/>
        <end position="111"/>
    </location>
</feature>
<dbReference type="AlphaFoldDB" id="A0A6A5Z4L2"/>
<proteinExistence type="predicted"/>
<dbReference type="Proteomes" id="UP000799770">
    <property type="component" value="Unassembled WGS sequence"/>
</dbReference>
<dbReference type="PANTHER" id="PTHR23028">
    <property type="entry name" value="ACETYLTRANSFERASE"/>
    <property type="match status" value="1"/>
</dbReference>
<feature type="transmembrane region" description="Helical" evidence="1">
    <location>
        <begin position="213"/>
        <end position="235"/>
    </location>
</feature>
<organism evidence="3 4">
    <name type="scientific">Lophiotrema nucula</name>
    <dbReference type="NCBI Taxonomy" id="690887"/>
    <lineage>
        <taxon>Eukaryota</taxon>
        <taxon>Fungi</taxon>
        <taxon>Dikarya</taxon>
        <taxon>Ascomycota</taxon>
        <taxon>Pezizomycotina</taxon>
        <taxon>Dothideomycetes</taxon>
        <taxon>Pleosporomycetidae</taxon>
        <taxon>Pleosporales</taxon>
        <taxon>Lophiotremataceae</taxon>
        <taxon>Lophiotrema</taxon>
    </lineage>
</organism>
<reference evidence="3" key="1">
    <citation type="journal article" date="2020" name="Stud. Mycol.">
        <title>101 Dothideomycetes genomes: a test case for predicting lifestyles and emergence of pathogens.</title>
        <authorList>
            <person name="Haridas S."/>
            <person name="Albert R."/>
            <person name="Binder M."/>
            <person name="Bloem J."/>
            <person name="Labutti K."/>
            <person name="Salamov A."/>
            <person name="Andreopoulos B."/>
            <person name="Baker S."/>
            <person name="Barry K."/>
            <person name="Bills G."/>
            <person name="Bluhm B."/>
            <person name="Cannon C."/>
            <person name="Castanera R."/>
            <person name="Culley D."/>
            <person name="Daum C."/>
            <person name="Ezra D."/>
            <person name="Gonzalez J."/>
            <person name="Henrissat B."/>
            <person name="Kuo A."/>
            <person name="Liang C."/>
            <person name="Lipzen A."/>
            <person name="Lutzoni F."/>
            <person name="Magnuson J."/>
            <person name="Mondo S."/>
            <person name="Nolan M."/>
            <person name="Ohm R."/>
            <person name="Pangilinan J."/>
            <person name="Park H.-J."/>
            <person name="Ramirez L."/>
            <person name="Alfaro M."/>
            <person name="Sun H."/>
            <person name="Tritt A."/>
            <person name="Yoshinaga Y."/>
            <person name="Zwiers L.-H."/>
            <person name="Turgeon B."/>
            <person name="Goodwin S."/>
            <person name="Spatafora J."/>
            <person name="Crous P."/>
            <person name="Grigoriev I."/>
        </authorList>
    </citation>
    <scope>NUCLEOTIDE SEQUENCE</scope>
    <source>
        <strain evidence="3">CBS 627.86</strain>
    </source>
</reference>
<feature type="transmembrane region" description="Helical" evidence="1">
    <location>
        <begin position="411"/>
        <end position="436"/>
    </location>
</feature>